<organism evidence="1 2">
    <name type="scientific">Endozoicomonas lisbonensis</name>
    <dbReference type="NCBI Taxonomy" id="3120522"/>
    <lineage>
        <taxon>Bacteria</taxon>
        <taxon>Pseudomonadati</taxon>
        <taxon>Pseudomonadota</taxon>
        <taxon>Gammaproteobacteria</taxon>
        <taxon>Oceanospirillales</taxon>
        <taxon>Endozoicomonadaceae</taxon>
        <taxon>Endozoicomonas</taxon>
    </lineage>
</organism>
<dbReference type="Proteomes" id="UP001549366">
    <property type="component" value="Unassembled WGS sequence"/>
</dbReference>
<comment type="caution">
    <text evidence="1">The sequence shown here is derived from an EMBL/GenBank/DDBJ whole genome shotgun (WGS) entry which is preliminary data.</text>
</comment>
<protein>
    <submittedName>
        <fullName evidence="1">Uncharacterized protein</fullName>
    </submittedName>
</protein>
<gene>
    <name evidence="1" type="ORF">V5J35_004689</name>
</gene>
<reference evidence="1 2" key="1">
    <citation type="submission" date="2024-06" db="EMBL/GenBank/DDBJ databases">
        <title>Genomic Encyclopedia of Type Strains, Phase V (KMG-V): Genome sequencing to study the core and pangenomes of soil and plant-associated prokaryotes.</title>
        <authorList>
            <person name="Whitman W."/>
        </authorList>
    </citation>
    <scope>NUCLEOTIDE SEQUENCE [LARGE SCALE GENOMIC DNA]</scope>
    <source>
        <strain evidence="1 2">NE40</strain>
    </source>
</reference>
<dbReference type="PROSITE" id="PS51257">
    <property type="entry name" value="PROKAR_LIPOPROTEIN"/>
    <property type="match status" value="1"/>
</dbReference>
<dbReference type="EMBL" id="JBEWTB010000002">
    <property type="protein sequence ID" value="MET4759497.1"/>
    <property type="molecule type" value="Genomic_DNA"/>
</dbReference>
<evidence type="ECO:0000313" key="1">
    <source>
        <dbReference type="EMBL" id="MET4759497.1"/>
    </source>
</evidence>
<proteinExistence type="predicted"/>
<name>A0ABV2SP11_9GAMM</name>
<evidence type="ECO:0000313" key="2">
    <source>
        <dbReference type="Proteomes" id="UP001549366"/>
    </source>
</evidence>
<sequence>MELKKIALATMIAGAIAGCNSGSSSSSDSGNTANRIRVIDGYLHNAEVCAQTDDECVVIGQTDKNGFISIPDKFSENTIIARVIAGETFDSDTVGFVGRSYEMRSAEGASVITPFTTMAASEELSLEDVASAINLDQELVRGDYVASVNEQSSRVHLVARTMANQLSSDFEGNNELLELATLINEQIDHIDSELDLDQIHLEVKDGDVLDYPRIATPRDFIEGYDDEKKSRYLASLNGSFFKDEGIELFEFDPATRTYFNEKDGERPYEFDADGNLKNWDQVIYTSPEFMFTVPSNGDMSVWSITDFGTEKQGWSEDKLLGKTWHVIDDDSTSSIPVPMFATLTFDSIEHNVEIEECGETMTLPWAINDGILTIDFPEGDNDLVINLAHGNGDIALGTNEEANNRPMILTKEASVAHRLFKDWSGKTVDEACKNFSW</sequence>
<accession>A0ABV2SP11</accession>
<keyword evidence="2" id="KW-1185">Reference proteome</keyword>
<dbReference type="RefSeq" id="WP_354009471.1">
    <property type="nucleotide sequence ID" value="NZ_JBEWTA010000001.1"/>
</dbReference>